<dbReference type="AlphaFoldDB" id="A0A7W0HRV8"/>
<feature type="region of interest" description="Disordered" evidence="1">
    <location>
        <begin position="96"/>
        <end position="115"/>
    </location>
</feature>
<evidence type="ECO:0000259" key="2">
    <source>
        <dbReference type="PROSITE" id="PS50943"/>
    </source>
</evidence>
<dbReference type="Gene3D" id="1.10.260.40">
    <property type="entry name" value="lambda repressor-like DNA-binding domains"/>
    <property type="match status" value="1"/>
</dbReference>
<keyword evidence="4" id="KW-1185">Reference proteome</keyword>
<dbReference type="EMBL" id="JACDUR010000004">
    <property type="protein sequence ID" value="MBA2893350.1"/>
    <property type="molecule type" value="Genomic_DNA"/>
</dbReference>
<sequence>MAGHGKWNTLKAKRLAGESAEEHPEYVQAGLDIQLGDMVRERRRALGLSQKEVAEAAGITQPALSRIEGGGGIPTLAMLDRIGKAMHTEFTFSVGETPARRHAEAAPGDLPCRHRESRERRGVRIGRFRWIVREGKAGANRIFMASGEAETRKARSKSL</sequence>
<evidence type="ECO:0000313" key="4">
    <source>
        <dbReference type="Proteomes" id="UP000530928"/>
    </source>
</evidence>
<comment type="caution">
    <text evidence="3">The sequence shown here is derived from an EMBL/GenBank/DDBJ whole genome shotgun (WGS) entry which is preliminary data.</text>
</comment>
<evidence type="ECO:0000313" key="3">
    <source>
        <dbReference type="EMBL" id="MBA2893350.1"/>
    </source>
</evidence>
<dbReference type="SUPFAM" id="SSF47413">
    <property type="entry name" value="lambda repressor-like DNA-binding domains"/>
    <property type="match status" value="1"/>
</dbReference>
<gene>
    <name evidence="3" type="ORF">HNR30_004704</name>
</gene>
<dbReference type="RefSeq" id="WP_181612051.1">
    <property type="nucleotide sequence ID" value="NZ_BAABAM010000003.1"/>
</dbReference>
<dbReference type="GO" id="GO:0003677">
    <property type="term" value="F:DNA binding"/>
    <property type="evidence" value="ECO:0007669"/>
    <property type="project" value="InterPro"/>
</dbReference>
<dbReference type="InterPro" id="IPR010982">
    <property type="entry name" value="Lambda_DNA-bd_dom_sf"/>
</dbReference>
<protein>
    <submittedName>
        <fullName evidence="3">Transcriptional regulator with XRE-family HTH domain</fullName>
    </submittedName>
</protein>
<accession>A0A7W0HRV8</accession>
<reference evidence="3 4" key="1">
    <citation type="submission" date="2020-07" db="EMBL/GenBank/DDBJ databases">
        <title>Genomic Encyclopedia of Type Strains, Phase IV (KMG-IV): sequencing the most valuable type-strain genomes for metagenomic binning, comparative biology and taxonomic classification.</title>
        <authorList>
            <person name="Goeker M."/>
        </authorList>
    </citation>
    <scope>NUCLEOTIDE SEQUENCE [LARGE SCALE GENOMIC DNA]</scope>
    <source>
        <strain evidence="3 4">DSM 45533</strain>
    </source>
</reference>
<proteinExistence type="predicted"/>
<dbReference type="Proteomes" id="UP000530928">
    <property type="component" value="Unassembled WGS sequence"/>
</dbReference>
<feature type="domain" description="HTH cro/C1-type" evidence="2">
    <location>
        <begin position="39"/>
        <end position="93"/>
    </location>
</feature>
<organism evidence="3 4">
    <name type="scientific">Nonomuraea soli</name>
    <dbReference type="NCBI Taxonomy" id="1032476"/>
    <lineage>
        <taxon>Bacteria</taxon>
        <taxon>Bacillati</taxon>
        <taxon>Actinomycetota</taxon>
        <taxon>Actinomycetes</taxon>
        <taxon>Streptosporangiales</taxon>
        <taxon>Streptosporangiaceae</taxon>
        <taxon>Nonomuraea</taxon>
    </lineage>
</organism>
<dbReference type="InterPro" id="IPR001387">
    <property type="entry name" value="Cro/C1-type_HTH"/>
</dbReference>
<evidence type="ECO:0000256" key="1">
    <source>
        <dbReference type="SAM" id="MobiDB-lite"/>
    </source>
</evidence>
<name>A0A7W0HRV8_9ACTN</name>
<dbReference type="Pfam" id="PF01381">
    <property type="entry name" value="HTH_3"/>
    <property type="match status" value="1"/>
</dbReference>
<dbReference type="PROSITE" id="PS50943">
    <property type="entry name" value="HTH_CROC1"/>
    <property type="match status" value="1"/>
</dbReference>
<dbReference type="SMART" id="SM00530">
    <property type="entry name" value="HTH_XRE"/>
    <property type="match status" value="1"/>
</dbReference>
<dbReference type="CDD" id="cd00093">
    <property type="entry name" value="HTH_XRE"/>
    <property type="match status" value="1"/>
</dbReference>